<evidence type="ECO:0000313" key="1">
    <source>
        <dbReference type="EMBL" id="KAI4341013.1"/>
    </source>
</evidence>
<dbReference type="Proteomes" id="UP001057402">
    <property type="component" value="Chromosome 7"/>
</dbReference>
<sequence length="573" mass="62309">MTPFSIPPEIFDQLRRDLRAQSGIPSFDQTDPAIPTLQPCESCISQVDPSPPYSRCRHCKGRLLRGVNSTFCVFCGEEGFGEVTPDPLNFRDSKGYAWLIEALALDGSENVVPISGEDESYREKDRVKDEIPLSDLLSLEIKWSLPAEKPSDSGRVDSAQTKISLNLGGAELDSFFGEGTNVFSSSTPEKKSGDDEGSRIPESNITRAPGNLRLSGNVPLPSTSVNSTGYESRNSMSAWDAEFQSADFETAQKVSPSPDPFSGSSVDLSAHVDEMFGSGNEQKRHGAKPSSNTDKWFDDDPRSNANIGFNGQDLGPKASHDTGPKPSSSDMDNWFDDYPRGNSNIVFNRQDLEPKPSFSNMDNWFDDDPRGNSSVGFHGQDLGPKPSLDGQGGITEGTSKSATDFTWTKDNKDNKWLSSATCAIKNDGSDEDDSWNDFTSSTNAVGNYTWKHAGDVTTSNPTPPTDLFSSSNDLMMDFGFSTPDIFSGASSITMQPVNSTSVQTEAFSSDRVLSMDTTEAGEETVKPEGCPNATSGESDQLKMLISQMHDLSFMLDSNLSIPQMSGKPSPWER</sequence>
<name>A0ACB9NXV5_9MYRT</name>
<organism evidence="1 2">
    <name type="scientific">Melastoma candidum</name>
    <dbReference type="NCBI Taxonomy" id="119954"/>
    <lineage>
        <taxon>Eukaryota</taxon>
        <taxon>Viridiplantae</taxon>
        <taxon>Streptophyta</taxon>
        <taxon>Embryophyta</taxon>
        <taxon>Tracheophyta</taxon>
        <taxon>Spermatophyta</taxon>
        <taxon>Magnoliopsida</taxon>
        <taxon>eudicotyledons</taxon>
        <taxon>Gunneridae</taxon>
        <taxon>Pentapetalae</taxon>
        <taxon>rosids</taxon>
        <taxon>malvids</taxon>
        <taxon>Myrtales</taxon>
        <taxon>Melastomataceae</taxon>
        <taxon>Melastomatoideae</taxon>
        <taxon>Melastomateae</taxon>
        <taxon>Melastoma</taxon>
    </lineage>
</organism>
<gene>
    <name evidence="1" type="ORF">MLD38_025790</name>
</gene>
<accession>A0ACB9NXV5</accession>
<dbReference type="EMBL" id="CM042886">
    <property type="protein sequence ID" value="KAI4341013.1"/>
    <property type="molecule type" value="Genomic_DNA"/>
</dbReference>
<comment type="caution">
    <text evidence="1">The sequence shown here is derived from an EMBL/GenBank/DDBJ whole genome shotgun (WGS) entry which is preliminary data.</text>
</comment>
<evidence type="ECO:0000313" key="2">
    <source>
        <dbReference type="Proteomes" id="UP001057402"/>
    </source>
</evidence>
<proteinExistence type="predicted"/>
<keyword evidence="2" id="KW-1185">Reference proteome</keyword>
<protein>
    <submittedName>
        <fullName evidence="1">Uncharacterized protein</fullName>
    </submittedName>
</protein>
<reference evidence="2" key="1">
    <citation type="journal article" date="2023" name="Front. Plant Sci.">
        <title>Chromosomal-level genome assembly of Melastoma candidum provides insights into trichome evolution.</title>
        <authorList>
            <person name="Zhong Y."/>
            <person name="Wu W."/>
            <person name="Sun C."/>
            <person name="Zou P."/>
            <person name="Liu Y."/>
            <person name="Dai S."/>
            <person name="Zhou R."/>
        </authorList>
    </citation>
    <scope>NUCLEOTIDE SEQUENCE [LARGE SCALE GENOMIC DNA]</scope>
</reference>